<dbReference type="RefSeq" id="WP_149122806.1">
    <property type="nucleotide sequence ID" value="NZ_VTFL01000003.1"/>
</dbReference>
<dbReference type="InterPro" id="IPR003772">
    <property type="entry name" value="YceD"/>
</dbReference>
<dbReference type="EMBL" id="DTDV01000019">
    <property type="protein sequence ID" value="HGK24174.1"/>
    <property type="molecule type" value="Genomic_DNA"/>
</dbReference>
<reference evidence="1" key="1">
    <citation type="journal article" date="2020" name="mSystems">
        <title>Genome- and Community-Level Interaction Insights into Carbon Utilization and Element Cycling Functions of Hydrothermarchaeota in Hydrothermal Sediment.</title>
        <authorList>
            <person name="Zhou Z."/>
            <person name="Liu Y."/>
            <person name="Xu W."/>
            <person name="Pan J."/>
            <person name="Luo Z.H."/>
            <person name="Li M."/>
        </authorList>
    </citation>
    <scope>NUCLEOTIDE SEQUENCE [LARGE SCALE GENOMIC DNA]</scope>
    <source>
        <strain evidence="1">SpSt-70</strain>
    </source>
</reference>
<evidence type="ECO:0000313" key="1">
    <source>
        <dbReference type="EMBL" id="HGK24174.1"/>
    </source>
</evidence>
<dbReference type="PANTHER" id="PTHR34374">
    <property type="entry name" value="LARGE RIBOSOMAL RNA SUBUNIT ACCUMULATION PROTEIN YCED HOMOLOG 1, CHLOROPLASTIC"/>
    <property type="match status" value="1"/>
</dbReference>
<protein>
    <submittedName>
        <fullName evidence="1">DUF177 domain-containing protein</fullName>
    </submittedName>
</protein>
<dbReference type="AlphaFoldDB" id="A0A7V3ZJJ6"/>
<organism evidence="1">
    <name type="scientific">Dictyoglomus thermophilum</name>
    <dbReference type="NCBI Taxonomy" id="14"/>
    <lineage>
        <taxon>Bacteria</taxon>
        <taxon>Pseudomonadati</taxon>
        <taxon>Dictyoglomota</taxon>
        <taxon>Dictyoglomia</taxon>
        <taxon>Dictyoglomales</taxon>
        <taxon>Dictyoglomaceae</taxon>
        <taxon>Dictyoglomus</taxon>
    </lineage>
</organism>
<sequence>MEIYLADLHSEVGKVFSFEEEFIPNYRDISFIDPVHIKLKLVNLGREVLVKGSLKTKIKLVCSRCLKEFPYDLEAKIQEIYLWDVPIQKNISPGEIIELKDEDFKFVLEKESLFLDPLVEDVIRLNLPVKPLCRPDCKGLCPVCGQDLNMGECECSKKRLYDPRWEPLMKFIDKKEGNK</sequence>
<name>A0A7V3ZJJ6_DICTH</name>
<dbReference type="PANTHER" id="PTHR34374:SF1">
    <property type="entry name" value="LARGE RIBOSOMAL RNA SUBUNIT ACCUMULATION PROTEIN YCED HOMOLOG 1, CHLOROPLASTIC"/>
    <property type="match status" value="1"/>
</dbReference>
<dbReference type="Pfam" id="PF02620">
    <property type="entry name" value="YceD"/>
    <property type="match status" value="1"/>
</dbReference>
<gene>
    <name evidence="1" type="ORF">ENU78_07075</name>
</gene>
<comment type="caution">
    <text evidence="1">The sequence shown here is derived from an EMBL/GenBank/DDBJ whole genome shotgun (WGS) entry which is preliminary data.</text>
</comment>
<accession>A0A7V3ZJJ6</accession>
<proteinExistence type="predicted"/>